<accession>A0A9P9JQZ5</accession>
<evidence type="ECO:0000256" key="1">
    <source>
        <dbReference type="SAM" id="Phobius"/>
    </source>
</evidence>
<keyword evidence="1" id="KW-0812">Transmembrane</keyword>
<name>A0A9P9JQZ5_9HYPO</name>
<evidence type="ECO:0000313" key="2">
    <source>
        <dbReference type="EMBL" id="KAH7175798.1"/>
    </source>
</evidence>
<keyword evidence="3" id="KW-1185">Reference proteome</keyword>
<dbReference type="EMBL" id="JAGMUV010000001">
    <property type="protein sequence ID" value="KAH7175798.1"/>
    <property type="molecule type" value="Genomic_DNA"/>
</dbReference>
<protein>
    <submittedName>
        <fullName evidence="2">Uncharacterized protein</fullName>
    </submittedName>
</protein>
<evidence type="ECO:0000313" key="3">
    <source>
        <dbReference type="Proteomes" id="UP000738349"/>
    </source>
</evidence>
<reference evidence="2" key="1">
    <citation type="journal article" date="2021" name="Nat. Commun.">
        <title>Genetic determinants of endophytism in the Arabidopsis root mycobiome.</title>
        <authorList>
            <person name="Mesny F."/>
            <person name="Miyauchi S."/>
            <person name="Thiergart T."/>
            <person name="Pickel B."/>
            <person name="Atanasova L."/>
            <person name="Karlsson M."/>
            <person name="Huettel B."/>
            <person name="Barry K.W."/>
            <person name="Haridas S."/>
            <person name="Chen C."/>
            <person name="Bauer D."/>
            <person name="Andreopoulos W."/>
            <person name="Pangilinan J."/>
            <person name="LaButti K."/>
            <person name="Riley R."/>
            <person name="Lipzen A."/>
            <person name="Clum A."/>
            <person name="Drula E."/>
            <person name="Henrissat B."/>
            <person name="Kohler A."/>
            <person name="Grigoriev I.V."/>
            <person name="Martin F.M."/>
            <person name="Hacquard S."/>
        </authorList>
    </citation>
    <scope>NUCLEOTIDE SEQUENCE</scope>
    <source>
        <strain evidence="2">MPI-CAGE-AT-0147</strain>
    </source>
</reference>
<dbReference type="AlphaFoldDB" id="A0A9P9JQZ5"/>
<keyword evidence="1" id="KW-1133">Transmembrane helix</keyword>
<organism evidence="2 3">
    <name type="scientific">Dactylonectria macrodidyma</name>
    <dbReference type="NCBI Taxonomy" id="307937"/>
    <lineage>
        <taxon>Eukaryota</taxon>
        <taxon>Fungi</taxon>
        <taxon>Dikarya</taxon>
        <taxon>Ascomycota</taxon>
        <taxon>Pezizomycotina</taxon>
        <taxon>Sordariomycetes</taxon>
        <taxon>Hypocreomycetidae</taxon>
        <taxon>Hypocreales</taxon>
        <taxon>Nectriaceae</taxon>
        <taxon>Dactylonectria</taxon>
    </lineage>
</organism>
<keyword evidence="1" id="KW-0472">Membrane</keyword>
<feature type="transmembrane region" description="Helical" evidence="1">
    <location>
        <begin position="126"/>
        <end position="147"/>
    </location>
</feature>
<comment type="caution">
    <text evidence="2">The sequence shown here is derived from an EMBL/GenBank/DDBJ whole genome shotgun (WGS) entry which is preliminary data.</text>
</comment>
<proteinExistence type="predicted"/>
<dbReference type="Proteomes" id="UP000738349">
    <property type="component" value="Unassembled WGS sequence"/>
</dbReference>
<sequence>MLCHPSQRARSRDFDKPLVLGPRTSGLKCVVHCTSAAFTFLQKLCPVMVWSSGNVMILHDESHLVYPRRKIYIMGRIPFSRRLLFCRRVTTSMKRPTLSSASTTELLIESCRWYGLEAGKSNLHSLALIAPLAPITMGFCWVVGLQLRLPISATP</sequence>
<gene>
    <name evidence="2" type="ORF">EDB81DRAFT_25186</name>
</gene>